<dbReference type="AlphaFoldDB" id="A0A9Q8LJJ5"/>
<proteinExistence type="predicted"/>
<keyword evidence="1" id="KW-0732">Signal</keyword>
<gene>
    <name evidence="2" type="ORF">CLAFUR5_06525</name>
</gene>
<evidence type="ECO:0000313" key="2">
    <source>
        <dbReference type="EMBL" id="UJO17798.1"/>
    </source>
</evidence>
<dbReference type="Proteomes" id="UP000756132">
    <property type="component" value="Chromosome 5"/>
</dbReference>
<accession>A0A9Q8LJJ5</accession>
<protein>
    <recommendedName>
        <fullName evidence="4">Carbohydrate esterase family 16 protein</fullName>
    </recommendedName>
</protein>
<dbReference type="EMBL" id="CP090167">
    <property type="protein sequence ID" value="UJO17798.1"/>
    <property type="molecule type" value="Genomic_DNA"/>
</dbReference>
<evidence type="ECO:0008006" key="4">
    <source>
        <dbReference type="Google" id="ProtNLM"/>
    </source>
</evidence>
<evidence type="ECO:0000313" key="3">
    <source>
        <dbReference type="Proteomes" id="UP000756132"/>
    </source>
</evidence>
<sequence>MLLILPFLSTLTLVLATPHPYPPTPLPWHQTTHIIAFGDSYTYIQGLHGRQNYSFIGDQQNFSFNASTLLSNRIVQNQTATAEGGPNWLEFLTGCGVRRGLTDPRKCTRQLWDFAFADADISAEYAETPLHHEFTVSFVRQVEQFRLYGSPVLGGYRGEGGDFGGGVDWD</sequence>
<dbReference type="KEGG" id="ffu:CLAFUR5_06525"/>
<organism evidence="2 3">
    <name type="scientific">Passalora fulva</name>
    <name type="common">Tomato leaf mold</name>
    <name type="synonym">Cladosporium fulvum</name>
    <dbReference type="NCBI Taxonomy" id="5499"/>
    <lineage>
        <taxon>Eukaryota</taxon>
        <taxon>Fungi</taxon>
        <taxon>Dikarya</taxon>
        <taxon>Ascomycota</taxon>
        <taxon>Pezizomycotina</taxon>
        <taxon>Dothideomycetes</taxon>
        <taxon>Dothideomycetidae</taxon>
        <taxon>Mycosphaerellales</taxon>
        <taxon>Mycosphaerellaceae</taxon>
        <taxon>Fulvia</taxon>
    </lineage>
</organism>
<feature type="signal peptide" evidence="1">
    <location>
        <begin position="1"/>
        <end position="16"/>
    </location>
</feature>
<dbReference type="OrthoDB" id="1600564at2759"/>
<reference evidence="2" key="2">
    <citation type="journal article" date="2022" name="Microb. Genom.">
        <title>A chromosome-scale genome assembly of the tomato pathogen Cladosporium fulvum reveals a compartmentalized genome architecture and the presence of a dispensable chromosome.</title>
        <authorList>
            <person name="Zaccaron A.Z."/>
            <person name="Chen L.H."/>
            <person name="Samaras A."/>
            <person name="Stergiopoulos I."/>
        </authorList>
    </citation>
    <scope>NUCLEOTIDE SEQUENCE</scope>
    <source>
        <strain evidence="2">Race5_Kim</strain>
    </source>
</reference>
<dbReference type="GeneID" id="71986403"/>
<dbReference type="RefSeq" id="XP_047762164.1">
    <property type="nucleotide sequence ID" value="XM_047905673.1"/>
</dbReference>
<evidence type="ECO:0000256" key="1">
    <source>
        <dbReference type="SAM" id="SignalP"/>
    </source>
</evidence>
<name>A0A9Q8LJJ5_PASFU</name>
<feature type="chain" id="PRO_5040126867" description="Carbohydrate esterase family 16 protein" evidence="1">
    <location>
        <begin position="17"/>
        <end position="170"/>
    </location>
</feature>
<reference evidence="2" key="1">
    <citation type="submission" date="2021-12" db="EMBL/GenBank/DDBJ databases">
        <authorList>
            <person name="Zaccaron A."/>
            <person name="Stergiopoulos I."/>
        </authorList>
    </citation>
    <scope>NUCLEOTIDE SEQUENCE</scope>
    <source>
        <strain evidence="2">Race5_Kim</strain>
    </source>
</reference>
<keyword evidence="3" id="KW-1185">Reference proteome</keyword>